<keyword evidence="2" id="KW-0614">Plasmid</keyword>
<reference evidence="2 3" key="1">
    <citation type="submission" date="2007-03" db="EMBL/GenBank/DDBJ databases">
        <title>Complete sequence of plasmid pBVIE01 of Burkholderia vietnamiensis G4.</title>
        <authorList>
            <consortium name="US DOE Joint Genome Institute"/>
            <person name="Copeland A."/>
            <person name="Lucas S."/>
            <person name="Lapidus A."/>
            <person name="Barry K."/>
            <person name="Detter J.C."/>
            <person name="Glavina del Rio T."/>
            <person name="Hammon N."/>
            <person name="Israni S."/>
            <person name="Dalin E."/>
            <person name="Tice H."/>
            <person name="Pitluck S."/>
            <person name="Chain P."/>
            <person name="Malfatti S."/>
            <person name="Shin M."/>
            <person name="Vergez L."/>
            <person name="Schmutz J."/>
            <person name="Larimer F."/>
            <person name="Land M."/>
            <person name="Hauser L."/>
            <person name="Kyrpides N."/>
            <person name="Tiedje J."/>
            <person name="Richardson P."/>
        </authorList>
    </citation>
    <scope>NUCLEOTIDE SEQUENCE [LARGE SCALE GENOMIC DNA]</scope>
    <source>
        <strain evidence="3">G4 / LMG 22486</strain>
        <plasmid evidence="2 3">pBVIE01</plasmid>
    </source>
</reference>
<sequence length="129" mass="13850">MHQEFEMNIEGGKTCGNCTSSARATVRGMEGMLWCQTGQAARRAGIITVQAVYLNPNRAGCGDFNLRVGPIPDAVIEAPQAPAPAAPEDNGQPDESILPWDLPEPTRDKQPEAEPAPNKGEAFSPDFFL</sequence>
<dbReference type="EMBL" id="CP000617">
    <property type="protein sequence ID" value="ABO59629.1"/>
    <property type="molecule type" value="Genomic_DNA"/>
</dbReference>
<evidence type="ECO:0000256" key="1">
    <source>
        <dbReference type="SAM" id="MobiDB-lite"/>
    </source>
</evidence>
<feature type="region of interest" description="Disordered" evidence="1">
    <location>
        <begin position="77"/>
        <end position="129"/>
    </location>
</feature>
<protein>
    <submittedName>
        <fullName evidence="2">Uncharacterized protein</fullName>
    </submittedName>
</protein>
<proteinExistence type="predicted"/>
<dbReference type="AlphaFoldDB" id="A4JTM6"/>
<accession>A4JTM6</accession>
<geneLocation type="plasmid" evidence="2 3">
    <name>pBVIE01</name>
</geneLocation>
<dbReference type="KEGG" id="bvi:Bcep1808_6741"/>
<evidence type="ECO:0000313" key="2">
    <source>
        <dbReference type="EMBL" id="ABO59629.1"/>
    </source>
</evidence>
<name>A4JTM6_BURVG</name>
<gene>
    <name evidence="2" type="ordered locus">Bcep1808_6741</name>
</gene>
<organism evidence="2 3">
    <name type="scientific">Burkholderia vietnamiensis (strain G4 / LMG 22486)</name>
    <name type="common">Burkholderia cepacia (strain R1808)</name>
    <dbReference type="NCBI Taxonomy" id="269482"/>
    <lineage>
        <taxon>Bacteria</taxon>
        <taxon>Pseudomonadati</taxon>
        <taxon>Pseudomonadota</taxon>
        <taxon>Betaproteobacteria</taxon>
        <taxon>Burkholderiales</taxon>
        <taxon>Burkholderiaceae</taxon>
        <taxon>Burkholderia</taxon>
        <taxon>Burkholderia cepacia complex</taxon>
    </lineage>
</organism>
<evidence type="ECO:0000313" key="3">
    <source>
        <dbReference type="Proteomes" id="UP000002287"/>
    </source>
</evidence>
<dbReference type="Proteomes" id="UP000002287">
    <property type="component" value="Plasmid pBVIE01"/>
</dbReference>
<dbReference type="HOGENOM" id="CLU_1944663_0_0_4"/>